<evidence type="ECO:0000313" key="4">
    <source>
        <dbReference type="Proteomes" id="UP000609531"/>
    </source>
</evidence>
<dbReference type="GO" id="GO:0016209">
    <property type="term" value="F:antioxidant activity"/>
    <property type="evidence" value="ECO:0007669"/>
    <property type="project" value="InterPro"/>
</dbReference>
<dbReference type="EMBL" id="JAEKJA010000024">
    <property type="protein sequence ID" value="MBJ3778166.1"/>
    <property type="molecule type" value="Genomic_DNA"/>
</dbReference>
<dbReference type="GO" id="GO:0016491">
    <property type="term" value="F:oxidoreductase activity"/>
    <property type="evidence" value="ECO:0007669"/>
    <property type="project" value="InterPro"/>
</dbReference>
<feature type="compositionally biased region" description="Basic and acidic residues" evidence="1">
    <location>
        <begin position="1"/>
        <end position="36"/>
    </location>
</feature>
<protein>
    <submittedName>
        <fullName evidence="3">Redoxin domain-containing protein</fullName>
    </submittedName>
</protein>
<comment type="caution">
    <text evidence="3">The sequence shown here is derived from an EMBL/GenBank/DDBJ whole genome shotgun (WGS) entry which is preliminary data.</text>
</comment>
<sequence>MRRTRDSERRRAAGESWERQGLADDVRRQRSPRAGDRAPPSGLDDASGAVVTLSGALQRGPVVLAFVGSRHTFEADRALGRWAARIAEAGASLLVLSPTFPTDGAVLPGAAVLHDAGSRVAAAYGLFGDGPASITPMPATFVISQNAQIAMSLTEASFGDEFVAVNILSALAALRRSTPATP</sequence>
<dbReference type="Gene3D" id="3.40.30.10">
    <property type="entry name" value="Glutaredoxin"/>
    <property type="match status" value="1"/>
</dbReference>
<dbReference type="Proteomes" id="UP000609531">
    <property type="component" value="Unassembled WGS sequence"/>
</dbReference>
<dbReference type="InterPro" id="IPR000866">
    <property type="entry name" value="AhpC/TSA"/>
</dbReference>
<feature type="domain" description="Alkyl hydroperoxide reductase subunit C/ Thiol specific antioxidant" evidence="2">
    <location>
        <begin position="35"/>
        <end position="150"/>
    </location>
</feature>
<dbReference type="InterPro" id="IPR036249">
    <property type="entry name" value="Thioredoxin-like_sf"/>
</dbReference>
<accession>A0A934MJD0</accession>
<evidence type="ECO:0000313" key="3">
    <source>
        <dbReference type="EMBL" id="MBJ3778166.1"/>
    </source>
</evidence>
<keyword evidence="4" id="KW-1185">Reference proteome</keyword>
<name>A0A934MJD0_9HYPH</name>
<reference evidence="3" key="1">
    <citation type="submission" date="2020-12" db="EMBL/GenBank/DDBJ databases">
        <title>Bacterial taxonomy.</title>
        <authorList>
            <person name="Pan X."/>
        </authorList>
    </citation>
    <scope>NUCLEOTIDE SEQUENCE</scope>
    <source>
        <strain evidence="3">B2012</strain>
    </source>
</reference>
<dbReference type="Pfam" id="PF00578">
    <property type="entry name" value="AhpC-TSA"/>
    <property type="match status" value="1"/>
</dbReference>
<feature type="region of interest" description="Disordered" evidence="1">
    <location>
        <begin position="1"/>
        <end position="45"/>
    </location>
</feature>
<proteinExistence type="predicted"/>
<evidence type="ECO:0000256" key="1">
    <source>
        <dbReference type="SAM" id="MobiDB-lite"/>
    </source>
</evidence>
<dbReference type="AlphaFoldDB" id="A0A934MJD0"/>
<organism evidence="3 4">
    <name type="scientific">Acuticoccus mangrovi</name>
    <dbReference type="NCBI Taxonomy" id="2796142"/>
    <lineage>
        <taxon>Bacteria</taxon>
        <taxon>Pseudomonadati</taxon>
        <taxon>Pseudomonadota</taxon>
        <taxon>Alphaproteobacteria</taxon>
        <taxon>Hyphomicrobiales</taxon>
        <taxon>Amorphaceae</taxon>
        <taxon>Acuticoccus</taxon>
    </lineage>
</organism>
<gene>
    <name evidence="3" type="ORF">JCR33_20870</name>
</gene>
<dbReference type="SUPFAM" id="SSF52833">
    <property type="entry name" value="Thioredoxin-like"/>
    <property type="match status" value="1"/>
</dbReference>
<evidence type="ECO:0000259" key="2">
    <source>
        <dbReference type="Pfam" id="PF00578"/>
    </source>
</evidence>
<dbReference type="RefSeq" id="WP_198884073.1">
    <property type="nucleotide sequence ID" value="NZ_JAEKJA010000024.1"/>
</dbReference>